<evidence type="ECO:0000259" key="3">
    <source>
        <dbReference type="PROSITE" id="PS50020"/>
    </source>
</evidence>
<dbReference type="FunFam" id="2.30.42.10:FF:000005">
    <property type="entry name" value="Membrane associated guanylate kinase, WW and PDZ domain containing 1"/>
    <property type="match status" value="1"/>
</dbReference>
<dbReference type="PROSITE" id="PS50106">
    <property type="entry name" value="PDZ"/>
    <property type="match status" value="5"/>
</dbReference>
<feature type="region of interest" description="Disordered" evidence="2">
    <location>
        <begin position="1"/>
        <end position="29"/>
    </location>
</feature>
<organism evidence="5 6">
    <name type="scientific">Cinara cedri</name>
    <dbReference type="NCBI Taxonomy" id="506608"/>
    <lineage>
        <taxon>Eukaryota</taxon>
        <taxon>Metazoa</taxon>
        <taxon>Ecdysozoa</taxon>
        <taxon>Arthropoda</taxon>
        <taxon>Hexapoda</taxon>
        <taxon>Insecta</taxon>
        <taxon>Pterygota</taxon>
        <taxon>Neoptera</taxon>
        <taxon>Paraneoptera</taxon>
        <taxon>Hemiptera</taxon>
        <taxon>Sternorrhyncha</taxon>
        <taxon>Aphidomorpha</taxon>
        <taxon>Aphidoidea</taxon>
        <taxon>Aphididae</taxon>
        <taxon>Lachninae</taxon>
        <taxon>Cinara</taxon>
    </lineage>
</organism>
<dbReference type="InterPro" id="IPR036020">
    <property type="entry name" value="WW_dom_sf"/>
</dbReference>
<dbReference type="SUPFAM" id="SSF51045">
    <property type="entry name" value="WW domain"/>
    <property type="match status" value="2"/>
</dbReference>
<dbReference type="AlphaFoldDB" id="A0A5E4MB76"/>
<dbReference type="PROSITE" id="PS01159">
    <property type="entry name" value="WW_DOMAIN_1"/>
    <property type="match status" value="1"/>
</dbReference>
<dbReference type="InterPro" id="IPR001478">
    <property type="entry name" value="PDZ"/>
</dbReference>
<dbReference type="CDD" id="cd06734">
    <property type="entry name" value="PDZ4_MAGI-1_3-like"/>
    <property type="match status" value="1"/>
</dbReference>
<dbReference type="Pfam" id="PF00397">
    <property type="entry name" value="WW"/>
    <property type="match status" value="1"/>
</dbReference>
<keyword evidence="1" id="KW-0677">Repeat</keyword>
<dbReference type="Gene3D" id="2.30.42.10">
    <property type="match status" value="5"/>
</dbReference>
<evidence type="ECO:0000313" key="6">
    <source>
        <dbReference type="Proteomes" id="UP000325440"/>
    </source>
</evidence>
<dbReference type="InterPro" id="IPR036034">
    <property type="entry name" value="PDZ_sf"/>
</dbReference>
<evidence type="ECO:0000256" key="2">
    <source>
        <dbReference type="SAM" id="MobiDB-lite"/>
    </source>
</evidence>
<dbReference type="GO" id="GO:0005737">
    <property type="term" value="C:cytoplasm"/>
    <property type="evidence" value="ECO:0007669"/>
    <property type="project" value="TreeGrafter"/>
</dbReference>
<dbReference type="SUPFAM" id="SSF50156">
    <property type="entry name" value="PDZ domain-like"/>
    <property type="match status" value="5"/>
</dbReference>
<reference evidence="5 6" key="1">
    <citation type="submission" date="2019-08" db="EMBL/GenBank/DDBJ databases">
        <authorList>
            <person name="Alioto T."/>
            <person name="Alioto T."/>
            <person name="Gomez Garrido J."/>
        </authorList>
    </citation>
    <scope>NUCLEOTIDE SEQUENCE [LARGE SCALE GENOMIC DNA]</scope>
</reference>
<feature type="compositionally biased region" description="Polar residues" evidence="2">
    <location>
        <begin position="10"/>
        <end position="29"/>
    </location>
</feature>
<evidence type="ECO:0000313" key="5">
    <source>
        <dbReference type="EMBL" id="VVC29501.1"/>
    </source>
</evidence>
<dbReference type="PANTHER" id="PTHR10316">
    <property type="entry name" value="MEMBRANE ASSOCIATED GUANYLATE KINASE-RELATED"/>
    <property type="match status" value="1"/>
</dbReference>
<dbReference type="PROSITE" id="PS50020">
    <property type="entry name" value="WW_DOMAIN_2"/>
    <property type="match status" value="2"/>
</dbReference>
<dbReference type="Gene3D" id="2.20.70.10">
    <property type="match status" value="2"/>
</dbReference>
<proteinExistence type="predicted"/>
<dbReference type="CDD" id="cd06735">
    <property type="entry name" value="PDZ5_MAGI-1_3-like"/>
    <property type="match status" value="1"/>
</dbReference>
<accession>A0A5E4MB76</accession>
<feature type="domain" description="PDZ" evidence="4">
    <location>
        <begin position="607"/>
        <end position="677"/>
    </location>
</feature>
<dbReference type="SMART" id="SM00456">
    <property type="entry name" value="WW"/>
    <property type="match status" value="2"/>
</dbReference>
<feature type="domain" description="PDZ" evidence="4">
    <location>
        <begin position="356"/>
        <end position="421"/>
    </location>
</feature>
<dbReference type="InterPro" id="IPR001202">
    <property type="entry name" value="WW_dom"/>
</dbReference>
<name>A0A5E4MB76_9HEMI</name>
<dbReference type="CDD" id="cd06731">
    <property type="entry name" value="PDZ1_MAGI-1_3-like"/>
    <property type="match status" value="1"/>
</dbReference>
<dbReference type="GO" id="GO:0007165">
    <property type="term" value="P:signal transduction"/>
    <property type="evidence" value="ECO:0007669"/>
    <property type="project" value="TreeGrafter"/>
</dbReference>
<feature type="domain" description="PDZ" evidence="4">
    <location>
        <begin position="821"/>
        <end position="904"/>
    </location>
</feature>
<dbReference type="CDD" id="cd00201">
    <property type="entry name" value="WW"/>
    <property type="match status" value="2"/>
</dbReference>
<dbReference type="Proteomes" id="UP000325440">
    <property type="component" value="Unassembled WGS sequence"/>
</dbReference>
<protein>
    <submittedName>
        <fullName evidence="5">WW domain,PDZ domain</fullName>
    </submittedName>
</protein>
<dbReference type="CDD" id="cd06733">
    <property type="entry name" value="PDZ3_MAGI-1_3-like"/>
    <property type="match status" value="1"/>
</dbReference>
<feature type="domain" description="WW" evidence="3">
    <location>
        <begin position="90"/>
        <end position="123"/>
    </location>
</feature>
<gene>
    <name evidence="5" type="ORF">CINCED_3A005229</name>
</gene>
<dbReference type="PANTHER" id="PTHR10316:SF40">
    <property type="entry name" value="LD27118P"/>
    <property type="match status" value="1"/>
</dbReference>
<dbReference type="OrthoDB" id="66881at2759"/>
<evidence type="ECO:0000259" key="4">
    <source>
        <dbReference type="PROSITE" id="PS50106"/>
    </source>
</evidence>
<dbReference type="Pfam" id="PF00595">
    <property type="entry name" value="PDZ"/>
    <property type="match status" value="4"/>
</dbReference>
<sequence length="924" mass="103304">MDNIPDKHQQSMNNDEYLNGPSTKNLAYNHSRDSTLSDTLDLGPLPPKWEKAYTKNGEVYFIDHNSSTSHWLDPRLSKFQKKQLADCSDDELPYGWERIDDPLYGTYYIDHVNRQTQYENPVLQAKNARHDDQINDEQDNIPNYNSNSFENINSMKLDSAGSRNVFTTNPHELVGERIRSTLVKSIRGLGFTIVGGDDSKEEFLQIKSVVPNGPAWLEGKLQTGDVLVFVNDKCVLGYTHHDMVSVFQAIGPGETVCLDVCRGYTLPFDPNDPNTEVVTTVAVGNSDRQLDDLSNYIGRELYMMNIDNRSTNDLCNQSVKSMPDLYASEEIMSIARPSSTDLILEEIVPITPLYLTMSIIKGSMGFGFTIADSANGQKVKKILDKHRCQELMEGDILICINNINVRSMSHINVVQVLKECGIDETATIIIQRCTQSSPDKFRVKNKKDVPKLYRSKTPTMDSYGEQICDFNRSKTPVIDNRSQMTKVQNNILENGSSDTYMMTNNSLLMDEFCHRNDNSWMHVNSPANQMYLPTTMYNGILDSSTGNYINSQSDNYSNNLSKSIQNMSFEHYEMNASKNEVRYLHNNNEINKIDHISLDGLKSNISYVTLQRLESGFGFRIVGGKEENSQVSVGHIVPGGSADLDGRIMTGDEIASIDDQSTLNTSHDYVINLMNQAAQCGRVTLGIRHNKSTLKSNYILNSAKRQLDMEYPYNVTLTKKDNEGFGFVVISSLNRGPTIGRIIEGSPAFRDGQINLGDRVLAVNNMNITNLSHGDIVNMIKDSGSTVTLTIGSPNDDSTSTLSLPMSNKDLDLEDLEQYHAIELSRGPQGFGFSIRGGREFQNMSLFVLQIADHGSAAIDGRLKVGDHIIEINGVNTKNMTHAEAIEIIHSGGSRVRLLIRRGTRVPQIPSENNFLGAYNVKTQ</sequence>
<dbReference type="FunFam" id="2.20.70.10:FF:000001">
    <property type="entry name" value="Membrane-associated guanylate kinase, WW and PDZ domain-containing protein 1"/>
    <property type="match status" value="1"/>
</dbReference>
<dbReference type="SMART" id="SM00228">
    <property type="entry name" value="PDZ"/>
    <property type="match status" value="5"/>
</dbReference>
<feature type="domain" description="WW" evidence="3">
    <location>
        <begin position="43"/>
        <end position="76"/>
    </location>
</feature>
<evidence type="ECO:0000256" key="1">
    <source>
        <dbReference type="ARBA" id="ARBA00022737"/>
    </source>
</evidence>
<keyword evidence="6" id="KW-1185">Reference proteome</keyword>
<dbReference type="EMBL" id="CABPRJ010000494">
    <property type="protein sequence ID" value="VVC29501.1"/>
    <property type="molecule type" value="Genomic_DNA"/>
</dbReference>
<feature type="domain" description="PDZ" evidence="4">
    <location>
        <begin position="714"/>
        <end position="795"/>
    </location>
</feature>
<feature type="domain" description="PDZ" evidence="4">
    <location>
        <begin position="179"/>
        <end position="251"/>
    </location>
</feature>
<dbReference type="CDD" id="cd06732">
    <property type="entry name" value="PDZ2_MAGI-1_3-like"/>
    <property type="match status" value="1"/>
</dbReference>